<evidence type="ECO:0000256" key="6">
    <source>
        <dbReference type="HAMAP-Rule" id="MF_00756"/>
    </source>
</evidence>
<comment type="subcellular location">
    <subcellularLocation>
        <location evidence="6">Cytoplasm</location>
    </subcellularLocation>
</comment>
<dbReference type="HAMAP" id="MF_00756">
    <property type="entry name" value="RNase_P_3"/>
    <property type="match status" value="1"/>
</dbReference>
<evidence type="ECO:0000313" key="7">
    <source>
        <dbReference type="EMBL" id="AKH98076.1"/>
    </source>
</evidence>
<dbReference type="RefSeq" id="WP_050048766.1">
    <property type="nucleotide sequence ID" value="NZ_CP008874.1"/>
</dbReference>
<keyword evidence="3 6" id="KW-0540">Nuclease</keyword>
<keyword evidence="10" id="KW-1185">Reference proteome</keyword>
<keyword evidence="2 6" id="KW-0819">tRNA processing</keyword>
<keyword evidence="1 6" id="KW-0963">Cytoplasm</keyword>
<dbReference type="InterPro" id="IPR023539">
    <property type="entry name" value="RNase_P_comp-3_arc"/>
</dbReference>
<dbReference type="GO" id="GO:0004526">
    <property type="term" value="F:ribonuclease P activity"/>
    <property type="evidence" value="ECO:0007669"/>
    <property type="project" value="UniProtKB-UniRule"/>
</dbReference>
<dbReference type="GO" id="GO:0030677">
    <property type="term" value="C:ribonuclease P complex"/>
    <property type="evidence" value="ECO:0007669"/>
    <property type="project" value="UniProtKB-UniRule"/>
</dbReference>
<dbReference type="GeneID" id="26010923"/>
<accession>A0A0F7PA91</accession>
<dbReference type="Proteomes" id="UP000069906">
    <property type="component" value="Chromosome"/>
</dbReference>
<evidence type="ECO:0000256" key="3">
    <source>
        <dbReference type="ARBA" id="ARBA00022722"/>
    </source>
</evidence>
<dbReference type="KEGG" id="hsu:HLASF_1598"/>
<evidence type="ECO:0000256" key="2">
    <source>
        <dbReference type="ARBA" id="ARBA00022694"/>
    </source>
</evidence>
<dbReference type="SUPFAM" id="SSF89550">
    <property type="entry name" value="PHP domain-like"/>
    <property type="match status" value="1"/>
</dbReference>
<evidence type="ECO:0000256" key="4">
    <source>
        <dbReference type="ARBA" id="ARBA00022759"/>
    </source>
</evidence>
<dbReference type="OrthoDB" id="85765at2157"/>
<dbReference type="Pfam" id="PF01876">
    <property type="entry name" value="RNase_P_p30"/>
    <property type="match status" value="1"/>
</dbReference>
<evidence type="ECO:0000313" key="9">
    <source>
        <dbReference type="Proteomes" id="UP000060390"/>
    </source>
</evidence>
<dbReference type="EMBL" id="CP008874">
    <property type="protein sequence ID" value="AKH98076.1"/>
    <property type="molecule type" value="Genomic_DNA"/>
</dbReference>
<name>A0A0F7PA91_9EURY</name>
<keyword evidence="4 6" id="KW-0255">Endonuclease</keyword>
<dbReference type="Proteomes" id="UP000060390">
    <property type="component" value="Chromosome"/>
</dbReference>
<proteinExistence type="inferred from homology"/>
<dbReference type="InterPro" id="IPR002738">
    <property type="entry name" value="RNase_P_p30"/>
</dbReference>
<protein>
    <recommendedName>
        <fullName evidence="6">Ribonuclease P protein component 3</fullName>
        <shortName evidence="6">RNase P component 3</shortName>
        <ecNumber evidence="6">3.1.26.5</ecNumber>
    </recommendedName>
    <alternativeName>
        <fullName evidence="6">Rpp30</fullName>
    </alternativeName>
</protein>
<dbReference type="HOGENOM" id="CLU_074509_1_0_2"/>
<evidence type="ECO:0000256" key="1">
    <source>
        <dbReference type="ARBA" id="ARBA00022490"/>
    </source>
</evidence>
<dbReference type="EC" id="3.1.26.5" evidence="6"/>
<organism evidence="7 10">
    <name type="scientific">Halanaeroarchaeum sulfurireducens</name>
    <dbReference type="NCBI Taxonomy" id="1604004"/>
    <lineage>
        <taxon>Archaea</taxon>
        <taxon>Methanobacteriati</taxon>
        <taxon>Methanobacteriota</taxon>
        <taxon>Stenosarchaea group</taxon>
        <taxon>Halobacteria</taxon>
        <taxon>Halobacteriales</taxon>
        <taxon>Halobacteriaceae</taxon>
        <taxon>Halanaeroarchaeum</taxon>
    </lineage>
</organism>
<reference evidence="8 9" key="3">
    <citation type="journal article" date="2016" name="Stand. Genomic Sci.">
        <title>Complete genome sequence of 'Halanaeroarchaeum sulfurireducens' M27-SA2, a sulfur-reducing and acetate-oxidizing haloarchaeon from the deep-sea hypersaline anoxic lake Medee.</title>
        <authorList>
            <person name="Messina E."/>
            <person name="Sorokin D.Y."/>
            <person name="Kublanov I.V."/>
            <person name="Toshchakov S."/>
            <person name="Lopatina A."/>
            <person name="Arcadi E."/>
            <person name="Smedile F."/>
            <person name="La Spada G."/>
            <person name="La Cono V."/>
            <person name="Yakimov M.M."/>
        </authorList>
    </citation>
    <scope>NUCLEOTIDE SEQUENCE [LARGE SCALE GENOMIC DNA]</scope>
    <source>
        <strain evidence="8 9">M27-SA2</strain>
    </source>
</reference>
<evidence type="ECO:0000313" key="10">
    <source>
        <dbReference type="Proteomes" id="UP000069906"/>
    </source>
</evidence>
<comment type="catalytic activity">
    <reaction evidence="6">
        <text>Endonucleolytic cleavage of RNA, removing 5'-extranucleotides from tRNA precursor.</text>
        <dbReference type="EC" id="3.1.26.5"/>
    </reaction>
</comment>
<dbReference type="EMBL" id="CP011564">
    <property type="protein sequence ID" value="ALG82470.1"/>
    <property type="molecule type" value="Genomic_DNA"/>
</dbReference>
<dbReference type="GO" id="GO:0001682">
    <property type="term" value="P:tRNA 5'-leader removal"/>
    <property type="evidence" value="ECO:0007669"/>
    <property type="project" value="UniProtKB-UniRule"/>
</dbReference>
<comment type="subunit">
    <text evidence="6">Consists of a catalytic RNA component and at least 4-5 protein subunits.</text>
</comment>
<reference evidence="9" key="2">
    <citation type="submission" date="2015-05" db="EMBL/GenBank/DDBJ databases">
        <title>Complete genome sequence of Halanaeroarchaeum sulfurireducens type strain M27-SA2, a sulfate-reducer haloarchaeon from marine anoxic lake Medee.</title>
        <authorList>
            <person name="Messina E."/>
            <person name="Kublanov I.V."/>
            <person name="Toshchakov S."/>
            <person name="Arcadi E."/>
            <person name="La Spada G."/>
            <person name="La Cono V."/>
            <person name="Yakimov M.M."/>
        </authorList>
    </citation>
    <scope>NUCLEOTIDE SEQUENCE [LARGE SCALE GENOMIC DNA]</scope>
    <source>
        <strain evidence="9">M27-SA2</strain>
    </source>
</reference>
<dbReference type="STRING" id="1604004.HLASA_1585"/>
<dbReference type="InterPro" id="IPR016195">
    <property type="entry name" value="Pol/histidinol_Pase-like"/>
</dbReference>
<evidence type="ECO:0000313" key="8">
    <source>
        <dbReference type="EMBL" id="ALG82470.1"/>
    </source>
</evidence>
<evidence type="ECO:0000256" key="5">
    <source>
        <dbReference type="ARBA" id="ARBA00022801"/>
    </source>
</evidence>
<dbReference type="Gene3D" id="3.20.20.140">
    <property type="entry name" value="Metal-dependent hydrolases"/>
    <property type="match status" value="1"/>
</dbReference>
<gene>
    <name evidence="6" type="primary">rnp3</name>
    <name evidence="8" type="ORF">HLASA_1585</name>
    <name evidence="7" type="ORF">HLASF_1598</name>
</gene>
<keyword evidence="5 6" id="KW-0378">Hydrolase</keyword>
<dbReference type="KEGG" id="hsf:HLASA_1585"/>
<comment type="similarity">
    <text evidence="6">Belongs to the eukaryotic/archaeal RNase P protein component 3 family.</text>
</comment>
<reference evidence="7 10" key="1">
    <citation type="journal article" date="2015" name="ISME J.">
        <title>Elemental sulfur and acetate can support life of a novel strictly anaerobic haloarchaeon.</title>
        <authorList>
            <person name="Sorokin D.Y."/>
            <person name="Kublanov I.V."/>
            <person name="Gavrilov S.N."/>
            <person name="Rojo D."/>
            <person name="Roman P."/>
            <person name="Golyshin P.N."/>
            <person name="Slepak V.Z."/>
            <person name="Smedile F."/>
            <person name="Ferrer M."/>
            <person name="Messina E."/>
            <person name="La Cono V."/>
            <person name="Yakimov M.M."/>
        </authorList>
    </citation>
    <scope>NUCLEOTIDE SEQUENCE [LARGE SCALE GENOMIC DNA]</scope>
    <source>
        <strain evidence="7 10">HSR2</strain>
    </source>
</reference>
<dbReference type="GO" id="GO:0005737">
    <property type="term" value="C:cytoplasm"/>
    <property type="evidence" value="ECO:0007669"/>
    <property type="project" value="UniProtKB-SubCell"/>
</dbReference>
<sequence length="232" mass="25330">MYDAVRIHANGRTTTARFVSTAAEAGFDGVVVANSHENGADVDVPHIRSEYGIDIVGGVEVATTDKGVASTAIADRRPKTAVLMVRGGTPTMNRYAVETPAVDVLRDPMAGDGDVNHVLVKAAVRNDVRIEVNLGRVLRASGGPRVQALRGLRKLRDLLEYYDAPLVVTADPKTHLQVRGPRELLAVGDRIGFDEETIRRGLTEWQRIAETNREKLSPEYVAKGVRRGRDEK</sequence>
<dbReference type="AlphaFoldDB" id="A0A0F7PA91"/>
<comment type="function">
    <text evidence="6">Part of ribonuclease P, a protein complex that generates mature tRNA molecules by cleaving their 5'-ends.</text>
</comment>